<evidence type="ECO:0000256" key="4">
    <source>
        <dbReference type="ARBA" id="ARBA00022729"/>
    </source>
</evidence>
<comment type="caution">
    <text evidence="12">The sequence shown here is derived from an EMBL/GenBank/DDBJ whole genome shotgun (WGS) entry which is preliminary data.</text>
</comment>
<name>A0A9D3PC14_MEGAT</name>
<evidence type="ECO:0000256" key="8">
    <source>
        <dbReference type="SAM" id="MobiDB-lite"/>
    </source>
</evidence>
<evidence type="ECO:0000256" key="6">
    <source>
        <dbReference type="ARBA" id="ARBA00023157"/>
    </source>
</evidence>
<feature type="domain" description="C1q" evidence="10">
    <location>
        <begin position="924"/>
        <end position="1075"/>
    </location>
</feature>
<evidence type="ECO:0000256" key="9">
    <source>
        <dbReference type="SAM" id="SignalP"/>
    </source>
</evidence>
<feature type="region of interest" description="Disordered" evidence="8">
    <location>
        <begin position="694"/>
        <end position="714"/>
    </location>
</feature>
<accession>A0A9D3PC14</accession>
<evidence type="ECO:0000259" key="10">
    <source>
        <dbReference type="PROSITE" id="PS50871"/>
    </source>
</evidence>
<feature type="compositionally biased region" description="Gly residues" evidence="8">
    <location>
        <begin position="703"/>
        <end position="713"/>
    </location>
</feature>
<dbReference type="Pfam" id="PF00386">
    <property type="entry name" value="C1q"/>
    <property type="match status" value="1"/>
</dbReference>
<evidence type="ECO:0008006" key="14">
    <source>
        <dbReference type="Google" id="ProtNLM"/>
    </source>
</evidence>
<keyword evidence="2" id="KW-0964">Secreted</keyword>
<reference evidence="12" key="1">
    <citation type="submission" date="2021-01" db="EMBL/GenBank/DDBJ databases">
        <authorList>
            <person name="Zahm M."/>
            <person name="Roques C."/>
            <person name="Cabau C."/>
            <person name="Klopp C."/>
            <person name="Donnadieu C."/>
            <person name="Jouanno E."/>
            <person name="Lampietro C."/>
            <person name="Louis A."/>
            <person name="Herpin A."/>
            <person name="Echchiki A."/>
            <person name="Berthelot C."/>
            <person name="Parey E."/>
            <person name="Roest-Crollius H."/>
            <person name="Braasch I."/>
            <person name="Postlethwait J."/>
            <person name="Bobe J."/>
            <person name="Montfort J."/>
            <person name="Bouchez O."/>
            <person name="Begum T."/>
            <person name="Mejri S."/>
            <person name="Adams A."/>
            <person name="Chen W.-J."/>
            <person name="Guiguen Y."/>
        </authorList>
    </citation>
    <scope>NUCLEOTIDE SEQUENCE</scope>
    <source>
        <strain evidence="12">YG-15Mar2019-1</strain>
        <tissue evidence="12">Brain</tissue>
    </source>
</reference>
<feature type="region of interest" description="Disordered" evidence="8">
    <location>
        <begin position="769"/>
        <end position="875"/>
    </location>
</feature>
<keyword evidence="13" id="KW-1185">Reference proteome</keyword>
<dbReference type="SUPFAM" id="SSF49842">
    <property type="entry name" value="TNF-like"/>
    <property type="match status" value="1"/>
</dbReference>
<dbReference type="InterPro" id="IPR001073">
    <property type="entry name" value="C1q_dom"/>
</dbReference>
<comment type="subcellular location">
    <subcellularLocation>
        <location evidence="1">Secreted</location>
        <location evidence="1">Extracellular space</location>
        <location evidence="1">Extracellular matrix</location>
    </subcellularLocation>
</comment>
<evidence type="ECO:0000259" key="11">
    <source>
        <dbReference type="PROSITE" id="PS51041"/>
    </source>
</evidence>
<keyword evidence="3" id="KW-0272">Extracellular matrix</keyword>
<feature type="compositionally biased region" description="Pro residues" evidence="8">
    <location>
        <begin position="820"/>
        <end position="835"/>
    </location>
</feature>
<evidence type="ECO:0000313" key="12">
    <source>
        <dbReference type="EMBL" id="KAG7455157.1"/>
    </source>
</evidence>
<feature type="domain" description="EMI" evidence="11">
    <location>
        <begin position="48"/>
        <end position="125"/>
    </location>
</feature>
<feature type="region of interest" description="Disordered" evidence="8">
    <location>
        <begin position="284"/>
        <end position="304"/>
    </location>
</feature>
<dbReference type="InterPro" id="IPR011489">
    <property type="entry name" value="EMI_domain"/>
</dbReference>
<dbReference type="PANTHER" id="PTHR15427">
    <property type="entry name" value="EMILIN ELASTIN MICROFIBRIL INTERFACE-LOCATED PROTEIN ELASTIN MICROFIBRIL INTERFACER"/>
    <property type="match status" value="1"/>
</dbReference>
<dbReference type="AlphaFoldDB" id="A0A9D3PC14"/>
<evidence type="ECO:0000256" key="7">
    <source>
        <dbReference type="SAM" id="Coils"/>
    </source>
</evidence>
<organism evidence="12 13">
    <name type="scientific">Megalops atlanticus</name>
    <name type="common">Tarpon</name>
    <name type="synonym">Clupea gigantea</name>
    <dbReference type="NCBI Taxonomy" id="7932"/>
    <lineage>
        <taxon>Eukaryota</taxon>
        <taxon>Metazoa</taxon>
        <taxon>Chordata</taxon>
        <taxon>Craniata</taxon>
        <taxon>Vertebrata</taxon>
        <taxon>Euteleostomi</taxon>
        <taxon>Actinopterygii</taxon>
        <taxon>Neopterygii</taxon>
        <taxon>Teleostei</taxon>
        <taxon>Elopiformes</taxon>
        <taxon>Megalopidae</taxon>
        <taxon>Megalops</taxon>
    </lineage>
</organism>
<protein>
    <recommendedName>
        <fullName evidence="14">Elastin microfibril interfacer 2</fullName>
    </recommendedName>
</protein>
<evidence type="ECO:0000256" key="1">
    <source>
        <dbReference type="ARBA" id="ARBA00004498"/>
    </source>
</evidence>
<dbReference type="Gene3D" id="2.60.120.40">
    <property type="match status" value="1"/>
</dbReference>
<evidence type="ECO:0000313" key="13">
    <source>
        <dbReference type="Proteomes" id="UP001046870"/>
    </source>
</evidence>
<feature type="compositionally biased region" description="Basic and acidic residues" evidence="8">
    <location>
        <begin position="153"/>
        <end position="171"/>
    </location>
</feature>
<evidence type="ECO:0000256" key="5">
    <source>
        <dbReference type="ARBA" id="ARBA00023054"/>
    </source>
</evidence>
<dbReference type="OrthoDB" id="8785214at2759"/>
<feature type="coiled-coil region" evidence="7">
    <location>
        <begin position="359"/>
        <end position="422"/>
    </location>
</feature>
<dbReference type="InterPro" id="IPR050392">
    <property type="entry name" value="Collagen/C1q_domain"/>
</dbReference>
<dbReference type="PROSITE" id="PS51041">
    <property type="entry name" value="EMI"/>
    <property type="match status" value="1"/>
</dbReference>
<gene>
    <name evidence="12" type="ORF">MATL_G00253530</name>
</gene>
<keyword evidence="4 9" id="KW-0732">Signal</keyword>
<feature type="compositionally biased region" description="Pro residues" evidence="8">
    <location>
        <begin position="796"/>
        <end position="805"/>
    </location>
</feature>
<feature type="signal peptide" evidence="9">
    <location>
        <begin position="1"/>
        <end position="26"/>
    </location>
</feature>
<feature type="coiled-coil region" evidence="7">
    <location>
        <begin position="514"/>
        <end position="573"/>
    </location>
</feature>
<evidence type="ECO:0000256" key="2">
    <source>
        <dbReference type="ARBA" id="ARBA00022525"/>
    </source>
</evidence>
<feature type="chain" id="PRO_5039502339" description="Elastin microfibril interfacer 2" evidence="9">
    <location>
        <begin position="27"/>
        <end position="1076"/>
    </location>
</feature>
<keyword evidence="5 7" id="KW-0175">Coiled coil</keyword>
<feature type="region of interest" description="Disordered" evidence="8">
    <location>
        <begin position="123"/>
        <end position="171"/>
    </location>
</feature>
<dbReference type="Proteomes" id="UP001046870">
    <property type="component" value="Chromosome 24"/>
</dbReference>
<evidence type="ECO:0000256" key="3">
    <source>
        <dbReference type="ARBA" id="ARBA00022530"/>
    </source>
</evidence>
<dbReference type="EMBL" id="JAFDVH010000024">
    <property type="protein sequence ID" value="KAG7455157.1"/>
    <property type="molecule type" value="Genomic_DNA"/>
</dbReference>
<dbReference type="InterPro" id="IPR008983">
    <property type="entry name" value="Tumour_necrosis_fac-like_dom"/>
</dbReference>
<dbReference type="PANTHER" id="PTHR15427:SF5">
    <property type="entry name" value="EMILIN-2"/>
    <property type="match status" value="1"/>
</dbReference>
<dbReference type="Pfam" id="PF07546">
    <property type="entry name" value="EMI"/>
    <property type="match status" value="1"/>
</dbReference>
<dbReference type="PROSITE" id="PS50871">
    <property type="entry name" value="C1Q"/>
    <property type="match status" value="1"/>
</dbReference>
<proteinExistence type="predicted"/>
<sequence>MNRDQADSCLKCTVFCLLLSVALIQATPSSYDLFQGSAYSNAGHRQRNKNWCARVVHKNVTCAVLDSTQSFVEPEVAPCPPHQPDCAQQVMYRTRFRPTYRVGYKMVTELEWRCCPGFQGPDCREPKGGAARQPVQRPRHQPQPIPGPFQHTLRPEGRETEPLDQRRGGDRVRQLEGEVQRLTQTVLDLQAAMTGMNENLRLDIQEDTSKMLLTLLNTLQLPDSALAGVTERVPLSGPSPGDEDVMARLDHVNDALKRKSDLLDEIQGTLNDHEGQLRQLMEASHGPAHRSAHGPSADSPAHSLDPVQAYVDNKLQELKEDLMKSMEDKMADLKSSCDSKIVSVQKQCEDQEASYLSLADLVDNKEAELRKEIRDLRLDLGVPDGLVRTNRGTAADEAPPDLADLRREIERVAEAHRVLNARLDNELEHLSMLQIEDVFGPRLDELEDRMNVTERNSEVHCFYVEEKLSRLIADEVAELRRLLDERMNTMEDQFTTMLVEINNSSFAGGNTDGLEALRNEMDSRKHLLQGLEEKLNALGKACSKDCGASPGGLENVLRDLRAYKDDLDAMHSDLSGSTDKLRELESLVQRQLLISQHNSKNLASVQMGLNSLKGKVGGLEGSVADLGESLRKQARDLESVNSTCGQVSEVCVAKAQSVQEALEGQLTPAAANSSQVEELRSRLEELSKEVRAELARRREGAEPGRGAGAGNVGGKLDNVSASLQSVAENLARQMASLGTHVQNLYGAQRVQARDVMGLRNSVENLQARLSGVPRNVPDTSAASPDRPVVRVTPIETKPPPQPAAPRPGVSVIRIPLIPHRTPPATAPRLPAPPQQPAVRQQPSIPSQPARPRRPVVETGEAGPPGVRASRGSPDATNPFTGFAGAPGHPSLTPVSFRPHVIPAAYIPHRPMSDSPLVTPVGGSVGSEPFSFSAGLTVAPLPWDMGVIRFNKVLVNDGGHYNPRSGVFTVPQDGRYLISAVLTAQRGDRVEAALSVSDRSVQRLTTAGYGRHTPGVAQAGPEGCNCGGSASFSAILSLKRGDRVKLVMTAGRLAASETREVLSTFSGIFLYSAPDSR</sequence>
<keyword evidence="6" id="KW-1015">Disulfide bond</keyword>
<dbReference type="SMART" id="SM00110">
    <property type="entry name" value="C1Q"/>
    <property type="match status" value="1"/>
</dbReference>